<sequence length="74" mass="8608">MSRLPMLKPQRLIKILNKLGFNKIRQEGSHIFFKHPDGRTTVVPFHKGKDIGRGLMRSILNDVKLTPKEFQKLL</sequence>
<dbReference type="InterPro" id="IPR038570">
    <property type="entry name" value="HicA_sf"/>
</dbReference>
<keyword evidence="5" id="KW-0378">Hydrolase</keyword>
<reference evidence="8 9" key="1">
    <citation type="journal article" date="2016" name="Nat. Commun.">
        <title>Thousands of microbial genomes shed light on interconnected biogeochemical processes in an aquifer system.</title>
        <authorList>
            <person name="Anantharaman K."/>
            <person name="Brown C.T."/>
            <person name="Hug L.A."/>
            <person name="Sharon I."/>
            <person name="Castelle C.J."/>
            <person name="Probst A.J."/>
            <person name="Thomas B.C."/>
            <person name="Singh A."/>
            <person name="Wilkins M.J."/>
            <person name="Karaoz U."/>
            <person name="Brodie E.L."/>
            <person name="Williams K.H."/>
            <person name="Hubbard S.S."/>
            <person name="Banfield J.F."/>
        </authorList>
    </citation>
    <scope>NUCLEOTIDE SEQUENCE [LARGE SCALE GENOMIC DNA]</scope>
</reference>
<dbReference type="Proteomes" id="UP000179270">
    <property type="component" value="Unassembled WGS sequence"/>
</dbReference>
<keyword evidence="6" id="KW-0694">RNA-binding</keyword>
<evidence type="ECO:0000256" key="2">
    <source>
        <dbReference type="ARBA" id="ARBA00022649"/>
    </source>
</evidence>
<dbReference type="Gene3D" id="3.30.920.30">
    <property type="entry name" value="Hypothetical protein"/>
    <property type="match status" value="1"/>
</dbReference>
<dbReference type="AlphaFoldDB" id="A0A1F7IBI9"/>
<dbReference type="Pfam" id="PF07927">
    <property type="entry name" value="HicA_toxin"/>
    <property type="match status" value="1"/>
</dbReference>
<protein>
    <recommendedName>
        <fullName evidence="10">Toxin HicA</fullName>
    </recommendedName>
</protein>
<evidence type="ECO:0000256" key="5">
    <source>
        <dbReference type="ARBA" id="ARBA00022801"/>
    </source>
</evidence>
<dbReference type="InterPro" id="IPR012933">
    <property type="entry name" value="HicA_mRNA_interferase"/>
</dbReference>
<evidence type="ECO:0000256" key="7">
    <source>
        <dbReference type="ARBA" id="ARBA00023016"/>
    </source>
</evidence>
<evidence type="ECO:0000256" key="6">
    <source>
        <dbReference type="ARBA" id="ARBA00022884"/>
    </source>
</evidence>
<dbReference type="EMBL" id="MGAF01000026">
    <property type="protein sequence ID" value="OGK40721.1"/>
    <property type="molecule type" value="Genomic_DNA"/>
</dbReference>
<evidence type="ECO:0000256" key="4">
    <source>
        <dbReference type="ARBA" id="ARBA00022759"/>
    </source>
</evidence>
<keyword evidence="3" id="KW-0540">Nuclease</keyword>
<evidence type="ECO:0000313" key="9">
    <source>
        <dbReference type="Proteomes" id="UP000179270"/>
    </source>
</evidence>
<comment type="similarity">
    <text evidence="1">Belongs to the HicA mRNA interferase family.</text>
</comment>
<proteinExistence type="inferred from homology"/>
<evidence type="ECO:0000313" key="8">
    <source>
        <dbReference type="EMBL" id="OGK40721.1"/>
    </source>
</evidence>
<dbReference type="GO" id="GO:0003729">
    <property type="term" value="F:mRNA binding"/>
    <property type="evidence" value="ECO:0007669"/>
    <property type="project" value="InterPro"/>
</dbReference>
<name>A0A1F7IBI9_9BACT</name>
<dbReference type="STRING" id="1802055.A3A74_03840"/>
<dbReference type="SUPFAM" id="SSF54786">
    <property type="entry name" value="YcfA/nrd intein domain"/>
    <property type="match status" value="1"/>
</dbReference>
<gene>
    <name evidence="8" type="ORF">A3A74_03840</name>
</gene>
<keyword evidence="4" id="KW-0255">Endonuclease</keyword>
<organism evidence="8 9">
    <name type="scientific">Candidatus Roizmanbacteria bacterium RIFCSPLOWO2_01_FULL_35_13</name>
    <dbReference type="NCBI Taxonomy" id="1802055"/>
    <lineage>
        <taxon>Bacteria</taxon>
        <taxon>Candidatus Roizmaniibacteriota</taxon>
    </lineage>
</organism>
<keyword evidence="2" id="KW-1277">Toxin-antitoxin system</keyword>
<evidence type="ECO:0008006" key="10">
    <source>
        <dbReference type="Google" id="ProtNLM"/>
    </source>
</evidence>
<evidence type="ECO:0000256" key="1">
    <source>
        <dbReference type="ARBA" id="ARBA00006620"/>
    </source>
</evidence>
<keyword evidence="7" id="KW-0346">Stress response</keyword>
<dbReference type="PANTHER" id="PTHR34873:SF3">
    <property type="entry name" value="ADDICTION MODULE TOXIN, HICA FAMILY"/>
    <property type="match status" value="1"/>
</dbReference>
<comment type="caution">
    <text evidence="8">The sequence shown here is derived from an EMBL/GenBank/DDBJ whole genome shotgun (WGS) entry which is preliminary data.</text>
</comment>
<accession>A0A1F7IBI9</accession>
<dbReference type="PANTHER" id="PTHR34873">
    <property type="entry name" value="SSR1766 PROTEIN"/>
    <property type="match status" value="1"/>
</dbReference>
<evidence type="ECO:0000256" key="3">
    <source>
        <dbReference type="ARBA" id="ARBA00022722"/>
    </source>
</evidence>
<dbReference type="GO" id="GO:0016787">
    <property type="term" value="F:hydrolase activity"/>
    <property type="evidence" value="ECO:0007669"/>
    <property type="project" value="UniProtKB-KW"/>
</dbReference>
<dbReference type="GO" id="GO:0004519">
    <property type="term" value="F:endonuclease activity"/>
    <property type="evidence" value="ECO:0007669"/>
    <property type="project" value="UniProtKB-KW"/>
</dbReference>